<name>A0ABY4B8N5_9BACT</name>
<gene>
    <name evidence="1" type="ORF">MTP16_07710</name>
</gene>
<sequence>MYNFSPSTLAYLTQAGWKVERKVWTVKYRAFLSGEGYEWFPAVADFLAEFGDLLIRFKREDGGPDTIDLDACNASSGFDSRWVTEDYTRRIGQTKFCAIGQAYSNHMLLFMDEAGRVYGGFDDFLCLIGNSGAEAIEVICSNQRARIQEIPE</sequence>
<accession>A0ABY4B8N5</accession>
<dbReference type="Proteomes" id="UP000831390">
    <property type="component" value="Chromosome"/>
</dbReference>
<protein>
    <submittedName>
        <fullName evidence="1">SUKH-3 domain-containing protein</fullName>
    </submittedName>
</protein>
<dbReference type="Pfam" id="PF14433">
    <property type="entry name" value="SUKH-3"/>
    <property type="match status" value="1"/>
</dbReference>
<keyword evidence="2" id="KW-1185">Reference proteome</keyword>
<dbReference type="EMBL" id="CP094534">
    <property type="protein sequence ID" value="UOE35528.1"/>
    <property type="molecule type" value="Genomic_DNA"/>
</dbReference>
<proteinExistence type="predicted"/>
<organism evidence="1 2">
    <name type="scientific">Hymenobacter monticola</name>
    <dbReference type="NCBI Taxonomy" id="1705399"/>
    <lineage>
        <taxon>Bacteria</taxon>
        <taxon>Pseudomonadati</taxon>
        <taxon>Bacteroidota</taxon>
        <taxon>Cytophagia</taxon>
        <taxon>Cytophagales</taxon>
        <taxon>Hymenobacteraceae</taxon>
        <taxon>Hymenobacter</taxon>
    </lineage>
</organism>
<evidence type="ECO:0000313" key="1">
    <source>
        <dbReference type="EMBL" id="UOE35528.1"/>
    </source>
</evidence>
<dbReference type="InterPro" id="IPR025850">
    <property type="entry name" value="SUKH-3"/>
</dbReference>
<reference evidence="1 2" key="1">
    <citation type="submission" date="2022-03" db="EMBL/GenBank/DDBJ databases">
        <title>Hymenobactersp. isolated from the air.</title>
        <authorList>
            <person name="Won M."/>
            <person name="Kwon S.-W."/>
        </authorList>
    </citation>
    <scope>NUCLEOTIDE SEQUENCE [LARGE SCALE GENOMIC DNA]</scope>
    <source>
        <strain evidence="1 2">KACC 22596</strain>
    </source>
</reference>
<evidence type="ECO:0000313" key="2">
    <source>
        <dbReference type="Proteomes" id="UP000831390"/>
    </source>
</evidence>
<dbReference type="RefSeq" id="WP_243517735.1">
    <property type="nucleotide sequence ID" value="NZ_CP094534.1"/>
</dbReference>